<dbReference type="PANTHER" id="PTHR36166:SF1">
    <property type="entry name" value="SRPBCC DOMAIN-CONTAINING PROTEIN"/>
    <property type="match status" value="1"/>
</dbReference>
<evidence type="ECO:0000313" key="1">
    <source>
        <dbReference type="EMBL" id="KAK3203803.1"/>
    </source>
</evidence>
<protein>
    <recommendedName>
        <fullName evidence="3">Polyketide cyclase/dehydrase</fullName>
    </recommendedName>
</protein>
<evidence type="ECO:0008006" key="3">
    <source>
        <dbReference type="Google" id="ProtNLM"/>
    </source>
</evidence>
<gene>
    <name evidence="1" type="ORF">GRF29_106g693506</name>
</gene>
<reference evidence="1 2" key="1">
    <citation type="submission" date="2021-02" db="EMBL/GenBank/DDBJ databases">
        <title>Genome assembly of Pseudopithomyces chartarum.</title>
        <authorList>
            <person name="Jauregui R."/>
            <person name="Singh J."/>
            <person name="Voisey C."/>
        </authorList>
    </citation>
    <scope>NUCLEOTIDE SEQUENCE [LARGE SCALE GENOMIC DNA]</scope>
    <source>
        <strain evidence="1 2">AGR01</strain>
    </source>
</reference>
<dbReference type="InterPro" id="IPR019587">
    <property type="entry name" value="Polyketide_cyclase/dehydratase"/>
</dbReference>
<organism evidence="1 2">
    <name type="scientific">Pseudopithomyces chartarum</name>
    <dbReference type="NCBI Taxonomy" id="1892770"/>
    <lineage>
        <taxon>Eukaryota</taxon>
        <taxon>Fungi</taxon>
        <taxon>Dikarya</taxon>
        <taxon>Ascomycota</taxon>
        <taxon>Pezizomycotina</taxon>
        <taxon>Dothideomycetes</taxon>
        <taxon>Pleosporomycetidae</taxon>
        <taxon>Pleosporales</taxon>
        <taxon>Massarineae</taxon>
        <taxon>Didymosphaeriaceae</taxon>
        <taxon>Pseudopithomyces</taxon>
    </lineage>
</organism>
<keyword evidence="2" id="KW-1185">Reference proteome</keyword>
<accession>A0AAN6LVD7</accession>
<sequence>MASDSIWPPSAGLSTPTVPRADSILSLAASIKISAPAQQVFRVILDTSTYPSWCTFVPRVAINSQPSEEDPSSQTLHLGTTFTFYAVMDPSKPHKEAATNLVVTDISTPENQSAYISKETLENDASFTANLNSVYRVSWAGDGRLFPMVLKSERFHEIIITKDNECEVRTWEVMGGVLARAVRWLYQDTLDDRFNDWNANLKNFCENTAMK</sequence>
<evidence type="ECO:0000313" key="2">
    <source>
        <dbReference type="Proteomes" id="UP001280581"/>
    </source>
</evidence>
<comment type="caution">
    <text evidence="1">The sequence shown here is derived from an EMBL/GenBank/DDBJ whole genome shotgun (WGS) entry which is preliminary data.</text>
</comment>
<dbReference type="InterPro" id="IPR023393">
    <property type="entry name" value="START-like_dom_sf"/>
</dbReference>
<dbReference type="Gene3D" id="3.30.530.20">
    <property type="match status" value="1"/>
</dbReference>
<dbReference type="EMBL" id="WVTA01000010">
    <property type="protein sequence ID" value="KAK3203803.1"/>
    <property type="molecule type" value="Genomic_DNA"/>
</dbReference>
<dbReference type="Proteomes" id="UP001280581">
    <property type="component" value="Unassembled WGS sequence"/>
</dbReference>
<dbReference type="SUPFAM" id="SSF55961">
    <property type="entry name" value="Bet v1-like"/>
    <property type="match status" value="1"/>
</dbReference>
<dbReference type="CDD" id="cd07822">
    <property type="entry name" value="SRPBCC_4"/>
    <property type="match status" value="1"/>
</dbReference>
<name>A0AAN6LVD7_9PLEO</name>
<proteinExistence type="predicted"/>
<dbReference type="PANTHER" id="PTHR36166">
    <property type="entry name" value="CHROMOSOME 9, WHOLE GENOME SHOTGUN SEQUENCE"/>
    <property type="match status" value="1"/>
</dbReference>
<dbReference type="AlphaFoldDB" id="A0AAN6LVD7"/>
<dbReference type="Pfam" id="PF10604">
    <property type="entry name" value="Polyketide_cyc2"/>
    <property type="match status" value="1"/>
</dbReference>